<reference evidence="8" key="1">
    <citation type="submission" date="2025-08" db="UniProtKB">
        <authorList>
            <consortium name="RefSeq"/>
        </authorList>
    </citation>
    <scope>IDENTIFICATION</scope>
</reference>
<dbReference type="SUPFAM" id="SSF54928">
    <property type="entry name" value="RNA-binding domain, RBD"/>
    <property type="match status" value="1"/>
</dbReference>
<sequence>MADIPEVEEFRLYIGNLNPQMTELQMIKILQKYGKIKRFDFLYHKAGPLSGKPRGYSFVSFIRKEDAERAVLDLDRKFVLGRKLTVRPAHERDFQNTKKLTLGTPLPQGPATKISNDTMIRAIEAKLKAMEQTPSDFSVCTRQESQSQSSDSTKTPSFSKSASTCQR</sequence>
<dbReference type="InterPro" id="IPR000504">
    <property type="entry name" value="RRM_dom"/>
</dbReference>
<dbReference type="CDD" id="cd12355">
    <property type="entry name" value="RRM_RBM18"/>
    <property type="match status" value="1"/>
</dbReference>
<evidence type="ECO:0000313" key="8">
    <source>
        <dbReference type="RefSeq" id="XP_014662260.1"/>
    </source>
</evidence>
<feature type="domain" description="RRM" evidence="6">
    <location>
        <begin position="10"/>
        <end position="91"/>
    </location>
</feature>
<dbReference type="InterPro" id="IPR035979">
    <property type="entry name" value="RBD_domain_sf"/>
</dbReference>
<dbReference type="Proteomes" id="UP000695022">
    <property type="component" value="Unplaced"/>
</dbReference>
<dbReference type="PANTHER" id="PTHR21245">
    <property type="entry name" value="HETEROGENEOUS NUCLEAR RIBONUCLEOPROTEIN"/>
    <property type="match status" value="1"/>
</dbReference>
<dbReference type="RefSeq" id="XP_014662260.1">
    <property type="nucleotide sequence ID" value="XM_014806774.1"/>
</dbReference>
<organism evidence="7 8">
    <name type="scientific">Priapulus caudatus</name>
    <name type="common">Priapulid worm</name>
    <dbReference type="NCBI Taxonomy" id="37621"/>
    <lineage>
        <taxon>Eukaryota</taxon>
        <taxon>Metazoa</taxon>
        <taxon>Ecdysozoa</taxon>
        <taxon>Scalidophora</taxon>
        <taxon>Priapulida</taxon>
        <taxon>Priapulimorpha</taxon>
        <taxon>Priapulimorphida</taxon>
        <taxon>Priapulidae</taxon>
        <taxon>Priapulus</taxon>
    </lineage>
</organism>
<dbReference type="PROSITE" id="PS50102">
    <property type="entry name" value="RRM"/>
    <property type="match status" value="1"/>
</dbReference>
<evidence type="ECO:0000256" key="1">
    <source>
        <dbReference type="ARBA" id="ARBA00021141"/>
    </source>
</evidence>
<dbReference type="InterPro" id="IPR039157">
    <property type="entry name" value="RBM18_RRM"/>
</dbReference>
<evidence type="ECO:0000259" key="6">
    <source>
        <dbReference type="PROSITE" id="PS50102"/>
    </source>
</evidence>
<evidence type="ECO:0000256" key="3">
    <source>
        <dbReference type="ARBA" id="ARBA00030780"/>
    </source>
</evidence>
<dbReference type="SMART" id="SM00360">
    <property type="entry name" value="RRM"/>
    <property type="match status" value="1"/>
</dbReference>
<feature type="region of interest" description="Disordered" evidence="5">
    <location>
        <begin position="134"/>
        <end position="167"/>
    </location>
</feature>
<proteinExistence type="predicted"/>
<evidence type="ECO:0000256" key="5">
    <source>
        <dbReference type="SAM" id="MobiDB-lite"/>
    </source>
</evidence>
<evidence type="ECO:0000313" key="7">
    <source>
        <dbReference type="Proteomes" id="UP000695022"/>
    </source>
</evidence>
<accession>A0ABM1DQN9</accession>
<keyword evidence="7" id="KW-1185">Reference proteome</keyword>
<gene>
    <name evidence="8" type="primary">LOC106805243</name>
</gene>
<keyword evidence="2 4" id="KW-0694">RNA-binding</keyword>
<evidence type="ECO:0000256" key="2">
    <source>
        <dbReference type="ARBA" id="ARBA00022884"/>
    </source>
</evidence>
<name>A0ABM1DQN9_PRICU</name>
<dbReference type="GeneID" id="106805243"/>
<dbReference type="Pfam" id="PF00076">
    <property type="entry name" value="RRM_1"/>
    <property type="match status" value="1"/>
</dbReference>
<evidence type="ECO:0000256" key="4">
    <source>
        <dbReference type="PROSITE-ProRule" id="PRU00176"/>
    </source>
</evidence>
<dbReference type="InterPro" id="IPR012677">
    <property type="entry name" value="Nucleotide-bd_a/b_plait_sf"/>
</dbReference>
<protein>
    <recommendedName>
        <fullName evidence="1">Probable RNA-binding protein 18</fullName>
    </recommendedName>
    <alternativeName>
        <fullName evidence="3">RNA-binding motif protein 18</fullName>
    </alternativeName>
</protein>
<dbReference type="Gene3D" id="3.30.70.330">
    <property type="match status" value="1"/>
</dbReference>